<keyword evidence="4" id="KW-0255">Endonuclease</keyword>
<evidence type="ECO:0000313" key="12">
    <source>
        <dbReference type="EMBL" id="HIQ30028.1"/>
    </source>
</evidence>
<keyword evidence="8" id="KW-0238">DNA-binding</keyword>
<dbReference type="PANTHER" id="PTHR39651:SF1">
    <property type="entry name" value="HOLLIDAY JUNCTION RESOLVASE HJC"/>
    <property type="match status" value="1"/>
</dbReference>
<dbReference type="InterPro" id="IPR011856">
    <property type="entry name" value="tRNA_endonuc-like_dom_sf"/>
</dbReference>
<keyword evidence="7" id="KW-0460">Magnesium</keyword>
<keyword evidence="6" id="KW-0378">Hydrolase</keyword>
<dbReference type="Gene3D" id="3.40.1350.10">
    <property type="match status" value="1"/>
</dbReference>
<dbReference type="InterPro" id="IPR011335">
    <property type="entry name" value="Restrct_endonuc-II-like"/>
</dbReference>
<dbReference type="SUPFAM" id="SSF52980">
    <property type="entry name" value="Restriction endonuclease-like"/>
    <property type="match status" value="1"/>
</dbReference>
<evidence type="ECO:0000256" key="5">
    <source>
        <dbReference type="ARBA" id="ARBA00022763"/>
    </source>
</evidence>
<evidence type="ECO:0000256" key="11">
    <source>
        <dbReference type="ARBA" id="ARBA00029354"/>
    </source>
</evidence>
<comment type="cofactor">
    <cofactor evidence="1">
        <name>Mg(2+)</name>
        <dbReference type="ChEBI" id="CHEBI:18420"/>
    </cofactor>
</comment>
<evidence type="ECO:0000256" key="4">
    <source>
        <dbReference type="ARBA" id="ARBA00022759"/>
    </source>
</evidence>
<keyword evidence="3" id="KW-0479">Metal-binding</keyword>
<dbReference type="GO" id="GO:0006310">
    <property type="term" value="P:DNA recombination"/>
    <property type="evidence" value="ECO:0007669"/>
    <property type="project" value="UniProtKB-KW"/>
</dbReference>
<dbReference type="GO" id="GO:0008821">
    <property type="term" value="F:crossover junction DNA endonuclease activity"/>
    <property type="evidence" value="ECO:0007669"/>
    <property type="project" value="UniProtKB-EC"/>
</dbReference>
<accession>A0A832ZWG7</accession>
<reference evidence="12" key="1">
    <citation type="journal article" date="2020" name="ISME J.">
        <title>Gammaproteobacteria mediating utilization of methyl-, sulfur- and petroleum organic compounds in deep ocean hydrothermal plumes.</title>
        <authorList>
            <person name="Zhou Z."/>
            <person name="Liu Y."/>
            <person name="Pan J."/>
            <person name="Cron B.R."/>
            <person name="Toner B.M."/>
            <person name="Anantharaman K."/>
            <person name="Breier J.A."/>
            <person name="Dick G.J."/>
            <person name="Li M."/>
        </authorList>
    </citation>
    <scope>NUCLEOTIDE SEQUENCE</scope>
    <source>
        <strain evidence="12">SZUA-1515</strain>
    </source>
</reference>
<dbReference type="EMBL" id="DQVM01000110">
    <property type="protein sequence ID" value="HIQ30028.1"/>
    <property type="molecule type" value="Genomic_DNA"/>
</dbReference>
<evidence type="ECO:0000256" key="2">
    <source>
        <dbReference type="ARBA" id="ARBA00022722"/>
    </source>
</evidence>
<dbReference type="GO" id="GO:0003677">
    <property type="term" value="F:DNA binding"/>
    <property type="evidence" value="ECO:0007669"/>
    <property type="project" value="UniProtKB-KW"/>
</dbReference>
<evidence type="ECO:0000256" key="9">
    <source>
        <dbReference type="ARBA" id="ARBA00023172"/>
    </source>
</evidence>
<proteinExistence type="predicted"/>
<gene>
    <name evidence="12" type="ORF">EYH45_05630</name>
</gene>
<dbReference type="Proteomes" id="UP000608579">
    <property type="component" value="Unassembled WGS sequence"/>
</dbReference>
<dbReference type="AlphaFoldDB" id="A0A832ZWG7"/>
<dbReference type="InterPro" id="IPR002732">
    <property type="entry name" value="Hjc"/>
</dbReference>
<keyword evidence="5" id="KW-0227">DNA damage</keyword>
<sequence length="144" mass="16613">MPRKPANKKSPRYKARIGYEGEYSLIRKFIDSGENGCYAVRTPGSGSGRMAKPDIIALDHGELLAIEVKSSNKNYAMLNKEQIERLFMFVERFAVRCPHCNKFFNPRPVFAIRFLGRGWRFVEINKDDRSKNSITVRWHGDGSR</sequence>
<evidence type="ECO:0008006" key="14">
    <source>
        <dbReference type="Google" id="ProtNLM"/>
    </source>
</evidence>
<protein>
    <recommendedName>
        <fullName evidence="14">Holliday junction resolvase</fullName>
    </recommendedName>
</protein>
<keyword evidence="2" id="KW-0540">Nuclease</keyword>
<evidence type="ECO:0000313" key="13">
    <source>
        <dbReference type="Proteomes" id="UP000608579"/>
    </source>
</evidence>
<keyword evidence="9" id="KW-0233">DNA recombination</keyword>
<evidence type="ECO:0000256" key="10">
    <source>
        <dbReference type="ARBA" id="ARBA00023204"/>
    </source>
</evidence>
<dbReference type="InterPro" id="IPR014428">
    <property type="entry name" value="Hjc_arc"/>
</dbReference>
<dbReference type="GO" id="GO:0006281">
    <property type="term" value="P:DNA repair"/>
    <property type="evidence" value="ECO:0007669"/>
    <property type="project" value="UniProtKB-KW"/>
</dbReference>
<keyword evidence="10" id="KW-0234">DNA repair</keyword>
<dbReference type="Pfam" id="PF01870">
    <property type="entry name" value="Hjc"/>
    <property type="match status" value="1"/>
</dbReference>
<evidence type="ECO:0000256" key="1">
    <source>
        <dbReference type="ARBA" id="ARBA00001946"/>
    </source>
</evidence>
<evidence type="ECO:0000256" key="7">
    <source>
        <dbReference type="ARBA" id="ARBA00022842"/>
    </source>
</evidence>
<dbReference type="GO" id="GO:0046872">
    <property type="term" value="F:metal ion binding"/>
    <property type="evidence" value="ECO:0007669"/>
    <property type="project" value="UniProtKB-KW"/>
</dbReference>
<evidence type="ECO:0000256" key="3">
    <source>
        <dbReference type="ARBA" id="ARBA00022723"/>
    </source>
</evidence>
<comment type="caution">
    <text evidence="12">The sequence shown here is derived from an EMBL/GenBank/DDBJ whole genome shotgun (WGS) entry which is preliminary data.</text>
</comment>
<organism evidence="12 13">
    <name type="scientific">Caldiarchaeum subterraneum</name>
    <dbReference type="NCBI Taxonomy" id="311458"/>
    <lineage>
        <taxon>Archaea</taxon>
        <taxon>Nitrososphaerota</taxon>
        <taxon>Candidatus Caldarchaeales</taxon>
        <taxon>Candidatus Caldarchaeaceae</taxon>
        <taxon>Candidatus Caldarchaeum</taxon>
    </lineage>
</organism>
<evidence type="ECO:0000256" key="8">
    <source>
        <dbReference type="ARBA" id="ARBA00023125"/>
    </source>
</evidence>
<evidence type="ECO:0000256" key="6">
    <source>
        <dbReference type="ARBA" id="ARBA00022801"/>
    </source>
</evidence>
<name>A0A832ZWG7_CALS0</name>
<comment type="catalytic activity">
    <reaction evidence="11">
        <text>Endonucleolytic cleavage at a junction such as a reciprocal single-stranded crossover between two homologous DNA duplexes (Holliday junction).</text>
        <dbReference type="EC" id="3.1.21.10"/>
    </reaction>
</comment>
<dbReference type="PANTHER" id="PTHR39651">
    <property type="entry name" value="HOLLIDAY JUNCTION RESOLVASE HJC"/>
    <property type="match status" value="1"/>
</dbReference>